<dbReference type="PANTHER" id="PTHR48418">
    <property type="entry name" value="TRNA WYBUTOSINE-SYNTHESIZING PROTEIN 3"/>
    <property type="match status" value="1"/>
</dbReference>
<evidence type="ECO:0000256" key="8">
    <source>
        <dbReference type="ARBA" id="ARBA00049202"/>
    </source>
</evidence>
<keyword evidence="12" id="KW-1185">Reference proteome</keyword>
<sequence>MNSLPPPPVSFAAKKAKLLEGLQVPDEEYTDLSPKGSVDIGIRPLIRDINCIDGLVTTSSCAGRVSVFVEGRKKASAQATREADIVTGQWRGEETDTEAVRPDAKTLAAVGGKGGGGTWLFVSHDPVHKGNGDWRSILGLQGPQADKARPASGDERLVHFKFEPMILHILTASPVHAQLVLRCALQAGFRESGSLNIMPDAASGEVTPMVAVRSMGLSFESLLGHRRDGGGAEAGETTLYVPEDYLDIIMNLANERFVENARRIERFRNAFLDAFNDVGAAKKKKKGQEGTEWEDVEVRRARKREEGLRKRDEAKKATEVKETVSQSSEVLDLEGGLSML</sequence>
<dbReference type="GO" id="GO:0008033">
    <property type="term" value="P:tRNA processing"/>
    <property type="evidence" value="ECO:0007669"/>
    <property type="project" value="UniProtKB-KW"/>
</dbReference>
<dbReference type="GO" id="GO:0032259">
    <property type="term" value="P:methylation"/>
    <property type="evidence" value="ECO:0007669"/>
    <property type="project" value="UniProtKB-KW"/>
</dbReference>
<feature type="region of interest" description="Disordered" evidence="9">
    <location>
        <begin position="300"/>
        <end position="340"/>
    </location>
</feature>
<feature type="domain" description="tRNA wybutosine-synthesizing protein" evidence="10">
    <location>
        <begin position="14"/>
        <end position="271"/>
    </location>
</feature>
<protein>
    <recommendedName>
        <fullName evidence="2">tRNA(Phe) 7-[(3-amino-3-carboxypropyl)-4-demethylwyosine(37)-N(4)]-methyltransferase</fullName>
        <ecNumber evidence="2">2.1.1.282</ecNumber>
    </recommendedName>
    <alternativeName>
        <fullName evidence="7">tRNA(Phe) 7-((3-amino-3-carboxypropyl)-4-demethylwyosine(37)-N(4))-methyltransferase</fullName>
    </alternativeName>
</protein>
<dbReference type="AlphaFoldDB" id="A0A0F8D1J4"/>
<dbReference type="OrthoDB" id="263283at2759"/>
<organism evidence="11 12">
    <name type="scientific">Ceratocystis fimbriata f. sp. platani</name>
    <dbReference type="NCBI Taxonomy" id="88771"/>
    <lineage>
        <taxon>Eukaryota</taxon>
        <taxon>Fungi</taxon>
        <taxon>Dikarya</taxon>
        <taxon>Ascomycota</taxon>
        <taxon>Pezizomycotina</taxon>
        <taxon>Sordariomycetes</taxon>
        <taxon>Hypocreomycetidae</taxon>
        <taxon>Microascales</taxon>
        <taxon>Ceratocystidaceae</taxon>
        <taxon>Ceratocystis</taxon>
    </lineage>
</organism>
<dbReference type="Gene3D" id="3.30.1960.10">
    <property type="entry name" value="tRNA wybutosine-synthesizing-like"/>
    <property type="match status" value="1"/>
</dbReference>
<name>A0A0F8D1J4_CERFI</name>
<dbReference type="InterPro" id="IPR036602">
    <property type="entry name" value="tRNA_yW-synthesising-like_sf"/>
</dbReference>
<dbReference type="InterPro" id="IPR003827">
    <property type="entry name" value="tRNA_yW-synthesising"/>
</dbReference>
<dbReference type="Pfam" id="PF02676">
    <property type="entry name" value="TYW3"/>
    <property type="match status" value="1"/>
</dbReference>
<evidence type="ECO:0000256" key="6">
    <source>
        <dbReference type="ARBA" id="ARBA00022694"/>
    </source>
</evidence>
<dbReference type="Proteomes" id="UP000034841">
    <property type="component" value="Unassembled WGS sequence"/>
</dbReference>
<evidence type="ECO:0000256" key="3">
    <source>
        <dbReference type="ARBA" id="ARBA00022603"/>
    </source>
</evidence>
<keyword evidence="5" id="KW-0949">S-adenosyl-L-methionine</keyword>
<reference evidence="11 12" key="1">
    <citation type="submission" date="2015-04" db="EMBL/GenBank/DDBJ databases">
        <title>Genome sequence of Ceratocystis platani, a major pathogen of plane trees.</title>
        <authorList>
            <person name="Belbahri L."/>
        </authorList>
    </citation>
    <scope>NUCLEOTIDE SEQUENCE [LARGE SCALE GENOMIC DNA]</scope>
    <source>
        <strain evidence="11 12">CFO</strain>
    </source>
</reference>
<keyword evidence="6" id="KW-0819">tRNA processing</keyword>
<evidence type="ECO:0000313" key="11">
    <source>
        <dbReference type="EMBL" id="KKF96612.1"/>
    </source>
</evidence>
<evidence type="ECO:0000256" key="7">
    <source>
        <dbReference type="ARBA" id="ARBA00030554"/>
    </source>
</evidence>
<accession>A0A0F8D1J4</accession>
<evidence type="ECO:0000259" key="10">
    <source>
        <dbReference type="Pfam" id="PF02676"/>
    </source>
</evidence>
<dbReference type="GO" id="GO:0008168">
    <property type="term" value="F:methyltransferase activity"/>
    <property type="evidence" value="ECO:0007669"/>
    <property type="project" value="UniProtKB-KW"/>
</dbReference>
<keyword evidence="4 11" id="KW-0808">Transferase</keyword>
<keyword evidence="3 11" id="KW-0489">Methyltransferase</keyword>
<comment type="caution">
    <text evidence="11">The sequence shown here is derived from an EMBL/GenBank/DDBJ whole genome shotgun (WGS) entry which is preliminary data.</text>
</comment>
<evidence type="ECO:0000256" key="4">
    <source>
        <dbReference type="ARBA" id="ARBA00022679"/>
    </source>
</evidence>
<evidence type="ECO:0000256" key="5">
    <source>
        <dbReference type="ARBA" id="ARBA00022691"/>
    </source>
</evidence>
<dbReference type="EC" id="2.1.1.282" evidence="2"/>
<evidence type="ECO:0000256" key="2">
    <source>
        <dbReference type="ARBA" id="ARBA00012750"/>
    </source>
</evidence>
<gene>
    <name evidence="11" type="primary">tyw3</name>
    <name evidence="11" type="ORF">CFO_g1010</name>
</gene>
<evidence type="ECO:0000256" key="1">
    <source>
        <dbReference type="ARBA" id="ARBA00008569"/>
    </source>
</evidence>
<feature type="compositionally biased region" description="Basic and acidic residues" evidence="9">
    <location>
        <begin position="300"/>
        <end position="322"/>
    </location>
</feature>
<proteinExistence type="inferred from homology"/>
<dbReference type="EMBL" id="LBBL01000034">
    <property type="protein sequence ID" value="KKF96612.1"/>
    <property type="molecule type" value="Genomic_DNA"/>
</dbReference>
<comment type="similarity">
    <text evidence="1">Belongs to the TYW3 family.</text>
</comment>
<dbReference type="SUPFAM" id="SSF111278">
    <property type="entry name" value="SSo0622-like"/>
    <property type="match status" value="1"/>
</dbReference>
<evidence type="ECO:0000313" key="12">
    <source>
        <dbReference type="Proteomes" id="UP000034841"/>
    </source>
</evidence>
<dbReference type="PANTHER" id="PTHR48418:SF1">
    <property type="entry name" value="TRNA WYBUTOSINE-SYNTHESIZING PROTEIN 3"/>
    <property type="match status" value="1"/>
</dbReference>
<evidence type="ECO:0000256" key="9">
    <source>
        <dbReference type="SAM" id="MobiDB-lite"/>
    </source>
</evidence>
<comment type="catalytic activity">
    <reaction evidence="8">
        <text>4-demethyl-7-[(3S)-3-amino-3-carboxypropyl]wyosine(37) in tRNA(Phe) + S-adenosyl-L-methionine = 7-[(3S)-3-amino-3-carboxypropyl]wyosine(37) in tRNA(Phe) + S-adenosyl-L-homocysteine + H(+)</text>
        <dbReference type="Rhea" id="RHEA:36635"/>
        <dbReference type="Rhea" id="RHEA-COMP:10378"/>
        <dbReference type="Rhea" id="RHEA-COMP:10379"/>
        <dbReference type="ChEBI" id="CHEBI:15378"/>
        <dbReference type="ChEBI" id="CHEBI:57856"/>
        <dbReference type="ChEBI" id="CHEBI:59789"/>
        <dbReference type="ChEBI" id="CHEBI:73543"/>
        <dbReference type="ChEBI" id="CHEBI:73550"/>
        <dbReference type="EC" id="2.1.1.282"/>
    </reaction>
</comment>